<comment type="caution">
    <text evidence="2">The sequence shown here is derived from an EMBL/GenBank/DDBJ whole genome shotgun (WGS) entry which is preliminary data.</text>
</comment>
<sequence>MLDAALCQKLANEYKAGARSSGLSVERTILLKNIARTLTGLANQSEATLTREETRQGRLRGSPSDTPGAN</sequence>
<keyword evidence="3" id="KW-1185">Reference proteome</keyword>
<gene>
    <name evidence="2" type="ORF">FXV83_22185</name>
</gene>
<dbReference type="EMBL" id="VSTH01000076">
    <property type="protein sequence ID" value="TYO64449.1"/>
    <property type="molecule type" value="Genomic_DNA"/>
</dbReference>
<evidence type="ECO:0000313" key="3">
    <source>
        <dbReference type="Proteomes" id="UP000324797"/>
    </source>
</evidence>
<accession>A0A5S4YVQ6</accession>
<evidence type="ECO:0000313" key="2">
    <source>
        <dbReference type="EMBL" id="TYO64449.1"/>
    </source>
</evidence>
<organism evidence="2 3">
    <name type="scientific">Bradyrhizobium hipponense</name>
    <dbReference type="NCBI Taxonomy" id="2605638"/>
    <lineage>
        <taxon>Bacteria</taxon>
        <taxon>Pseudomonadati</taxon>
        <taxon>Pseudomonadota</taxon>
        <taxon>Alphaproteobacteria</taxon>
        <taxon>Hyphomicrobiales</taxon>
        <taxon>Nitrobacteraceae</taxon>
        <taxon>Bradyrhizobium</taxon>
    </lineage>
</organism>
<dbReference type="AlphaFoldDB" id="A0A5S4YVQ6"/>
<name>A0A5S4YVQ6_9BRAD</name>
<feature type="region of interest" description="Disordered" evidence="1">
    <location>
        <begin position="43"/>
        <end position="70"/>
    </location>
</feature>
<evidence type="ECO:0000256" key="1">
    <source>
        <dbReference type="SAM" id="MobiDB-lite"/>
    </source>
</evidence>
<proteinExistence type="predicted"/>
<reference evidence="2 3" key="1">
    <citation type="submission" date="2019-08" db="EMBL/GenBank/DDBJ databases">
        <title>Bradyrhizobium hipponensis sp. nov., a rhizobium isolated from a Lupinus angustifolius root nodule in Tunisia.</title>
        <authorList>
            <person name="Off K."/>
            <person name="Rejili M."/>
            <person name="Mars M."/>
            <person name="Brachmann A."/>
            <person name="Marin M."/>
        </authorList>
    </citation>
    <scope>NUCLEOTIDE SEQUENCE [LARGE SCALE GENOMIC DNA]</scope>
    <source>
        <strain evidence="3">aSej3</strain>
    </source>
</reference>
<protein>
    <submittedName>
        <fullName evidence="2">Uncharacterized protein</fullName>
    </submittedName>
</protein>
<dbReference type="Proteomes" id="UP000324797">
    <property type="component" value="Unassembled WGS sequence"/>
</dbReference>